<comment type="similarity">
    <text evidence="4">Belongs to the class I-like SAM-binding methyltransferase superfamily. RNA M5U methyltransferase family.</text>
</comment>
<dbReference type="SUPFAM" id="SSF53335">
    <property type="entry name" value="S-adenosyl-L-methionine-dependent methyltransferases"/>
    <property type="match status" value="1"/>
</dbReference>
<dbReference type="RefSeq" id="WP_076341963.1">
    <property type="nucleotide sequence ID" value="NZ_CAPDDE010000044.1"/>
</dbReference>
<evidence type="ECO:0000256" key="4">
    <source>
        <dbReference type="PROSITE-ProRule" id="PRU01024"/>
    </source>
</evidence>
<keyword evidence="2 4" id="KW-0808">Transferase</keyword>
<dbReference type="Gene3D" id="2.40.50.140">
    <property type="entry name" value="Nucleic acid-binding proteins"/>
    <property type="match status" value="1"/>
</dbReference>
<feature type="binding site" evidence="4">
    <location>
        <position position="366"/>
    </location>
    <ligand>
        <name>S-adenosyl-L-methionine</name>
        <dbReference type="ChEBI" id="CHEBI:59789"/>
    </ligand>
</feature>
<feature type="binding site" evidence="4">
    <location>
        <position position="271"/>
    </location>
    <ligand>
        <name>S-adenosyl-L-methionine</name>
        <dbReference type="ChEBI" id="CHEBI:59789"/>
    </ligand>
</feature>
<evidence type="ECO:0000256" key="2">
    <source>
        <dbReference type="ARBA" id="ARBA00022679"/>
    </source>
</evidence>
<evidence type="ECO:0000256" key="1">
    <source>
        <dbReference type="ARBA" id="ARBA00022603"/>
    </source>
</evidence>
<dbReference type="PROSITE" id="PS51687">
    <property type="entry name" value="SAM_MT_RNA_M5U"/>
    <property type="match status" value="1"/>
</dbReference>
<evidence type="ECO:0000313" key="7">
    <source>
        <dbReference type="Proteomes" id="UP000186705"/>
    </source>
</evidence>
<dbReference type="GeneID" id="78276116"/>
<gene>
    <name evidence="6" type="ORF">BO225_09205</name>
</gene>
<keyword evidence="7" id="KW-1185">Reference proteome</keyword>
<protein>
    <submittedName>
        <fullName evidence="6">23S rRNA (Uracil-5-)-methyltransferase RumA</fullName>
    </submittedName>
</protein>
<dbReference type="Gene3D" id="3.40.50.150">
    <property type="entry name" value="Vaccinia Virus protein VP39"/>
    <property type="match status" value="1"/>
</dbReference>
<dbReference type="InterPro" id="IPR029063">
    <property type="entry name" value="SAM-dependent_MTases_sf"/>
</dbReference>
<dbReference type="InterPro" id="IPR010280">
    <property type="entry name" value="U5_MeTrfase_fam"/>
</dbReference>
<dbReference type="InterPro" id="IPR030390">
    <property type="entry name" value="MeTrfase_TrmA_AS"/>
</dbReference>
<organism evidence="6 7">
    <name type="scientific">Dubosiella newyorkensis</name>
    <dbReference type="NCBI Taxonomy" id="1862672"/>
    <lineage>
        <taxon>Bacteria</taxon>
        <taxon>Bacillati</taxon>
        <taxon>Bacillota</taxon>
        <taxon>Erysipelotrichia</taxon>
        <taxon>Erysipelotrichales</taxon>
        <taxon>Erysipelotrichaceae</taxon>
        <taxon>Dubosiella</taxon>
    </lineage>
</organism>
<comment type="caution">
    <text evidence="6">The sequence shown here is derived from an EMBL/GenBank/DDBJ whole genome shotgun (WGS) entry which is preliminary data.</text>
</comment>
<dbReference type="STRING" id="1862672.BO225_09205"/>
<dbReference type="GO" id="GO:0070041">
    <property type="term" value="F:rRNA (uridine-C5-)-methyltransferase activity"/>
    <property type="evidence" value="ECO:0007669"/>
    <property type="project" value="TreeGrafter"/>
</dbReference>
<dbReference type="NCBIfam" id="TIGR00479">
    <property type="entry name" value="rumA"/>
    <property type="match status" value="1"/>
</dbReference>
<proteinExistence type="inferred from homology"/>
<dbReference type="SUPFAM" id="SSF50249">
    <property type="entry name" value="Nucleic acid-binding proteins"/>
    <property type="match status" value="1"/>
</dbReference>
<dbReference type="Gene3D" id="2.40.50.1070">
    <property type="match status" value="1"/>
</dbReference>
<sequence length="434" mass="49124">MLLKIKRSGINGEGIGYKKGKPIFVMGAFPEELIEYEMMEENEKYGIGQLEKVIEPSPRRRHPICKNHEQCGGCSLIAYDYKGQVRMKEMLLKEALKKYAHYSGKILPMIKNPNVLGYRNALKLPLSMVDGKIEAGMFARNSNEFVKLERCIVHSKLLEKVRQEVINALQQNEIQAYNKSKINGFKMLVMKEFKEKVQVIFITSPMEIPQKLIDEIMSIEGVVSLYQNIKTDDEKDHDLFGTKMIHLSGLEKMEVEINGLKLLLLPRSFFQLNTAQASNLYEVVKSWTPHSDWIVEAYAGIGAMSLLVSEKAKEVIGIESIQDAVNNAQENAKINGIKNAHFICGDAGVELNKLDQQDRVDTLIVDPPRSGLDPTMRQAIKDSNIKTILYVSCNPSTLGKDLFALSEYAIEKVQPIDMFSQTPHVETVVFLKRK</sequence>
<feature type="active site" description="Nucleophile" evidence="4">
    <location>
        <position position="393"/>
    </location>
</feature>
<feature type="binding site" evidence="4">
    <location>
        <position position="298"/>
    </location>
    <ligand>
        <name>S-adenosyl-L-methionine</name>
        <dbReference type="ChEBI" id="CHEBI:59789"/>
    </ligand>
</feature>
<feature type="binding site" evidence="4">
    <location>
        <position position="319"/>
    </location>
    <ligand>
        <name>S-adenosyl-L-methionine</name>
        <dbReference type="ChEBI" id="CHEBI:59789"/>
    </ligand>
</feature>
<reference evidence="6 7" key="1">
    <citation type="submission" date="2016-11" db="EMBL/GenBank/DDBJ databases">
        <title>Description of two novel members of the family Erysipelotrichaceae: Ileibacterium lipovorans gen. nov., sp. nov. and Dubosiella newyorkensis, gen. nov., sp. nov.</title>
        <authorList>
            <person name="Cox L.M."/>
            <person name="Sohn J."/>
            <person name="Tyrrell K.L."/>
            <person name="Citron D.M."/>
            <person name="Lawson P.A."/>
            <person name="Patel N.B."/>
            <person name="Iizumi T."/>
            <person name="Perez-Perez G.I."/>
            <person name="Goldstein E.J."/>
            <person name="Blaser M.J."/>
        </authorList>
    </citation>
    <scope>NUCLEOTIDE SEQUENCE [LARGE SCALE GENOMIC DNA]</scope>
    <source>
        <strain evidence="6 7">NYU-BL-A4</strain>
    </source>
</reference>
<dbReference type="PANTHER" id="PTHR11061">
    <property type="entry name" value="RNA M5U METHYLTRANSFERASE"/>
    <property type="match status" value="1"/>
</dbReference>
<dbReference type="AlphaFoldDB" id="A0A1U7NL31"/>
<dbReference type="PROSITE" id="PS01230">
    <property type="entry name" value="TRMA_1"/>
    <property type="match status" value="1"/>
</dbReference>
<dbReference type="Pfam" id="PF05958">
    <property type="entry name" value="tRNA_U5-meth_tr"/>
    <property type="match status" value="1"/>
</dbReference>
<accession>A0A1U7NL31</accession>
<dbReference type="InterPro" id="IPR012340">
    <property type="entry name" value="NA-bd_OB-fold"/>
</dbReference>
<dbReference type="GO" id="GO:0070475">
    <property type="term" value="P:rRNA base methylation"/>
    <property type="evidence" value="ECO:0007669"/>
    <property type="project" value="TreeGrafter"/>
</dbReference>
<feature type="active site" evidence="5">
    <location>
        <position position="393"/>
    </location>
</feature>
<dbReference type="EMBL" id="MPKA01000087">
    <property type="protein sequence ID" value="OLU45307.1"/>
    <property type="molecule type" value="Genomic_DNA"/>
</dbReference>
<keyword evidence="1 4" id="KW-0489">Methyltransferase</keyword>
<evidence type="ECO:0000256" key="5">
    <source>
        <dbReference type="PROSITE-ProRule" id="PRU10015"/>
    </source>
</evidence>
<dbReference type="PANTHER" id="PTHR11061:SF30">
    <property type="entry name" value="TRNA (URACIL(54)-C(5))-METHYLTRANSFERASE"/>
    <property type="match status" value="1"/>
</dbReference>
<dbReference type="Proteomes" id="UP000186705">
    <property type="component" value="Unassembled WGS sequence"/>
</dbReference>
<evidence type="ECO:0000256" key="3">
    <source>
        <dbReference type="ARBA" id="ARBA00022691"/>
    </source>
</evidence>
<dbReference type="OrthoDB" id="9804590at2"/>
<dbReference type="CDD" id="cd02440">
    <property type="entry name" value="AdoMet_MTases"/>
    <property type="match status" value="1"/>
</dbReference>
<evidence type="ECO:0000313" key="6">
    <source>
        <dbReference type="EMBL" id="OLU45307.1"/>
    </source>
</evidence>
<name>A0A1U7NL31_9FIRM</name>
<keyword evidence="3 4" id="KW-0949">S-adenosyl-L-methionine</keyword>